<dbReference type="InterPro" id="IPR035940">
    <property type="entry name" value="CAP_sf"/>
</dbReference>
<dbReference type="GO" id="GO:0005576">
    <property type="term" value="C:extracellular region"/>
    <property type="evidence" value="ECO:0007669"/>
    <property type="project" value="InterPro"/>
</dbReference>
<evidence type="ECO:0000256" key="2">
    <source>
        <dbReference type="ARBA" id="ARBA00022737"/>
    </source>
</evidence>
<feature type="region of interest" description="Disordered" evidence="8">
    <location>
        <begin position="1"/>
        <end position="20"/>
    </location>
</feature>
<evidence type="ECO:0000256" key="8">
    <source>
        <dbReference type="SAM" id="MobiDB-lite"/>
    </source>
</evidence>
<keyword evidence="7" id="KW-0539">Nucleus</keyword>
<dbReference type="Proteomes" id="UP000886595">
    <property type="component" value="Unassembled WGS sequence"/>
</dbReference>
<dbReference type="AlphaFoldDB" id="A0A8X7UES3"/>
<evidence type="ECO:0000256" key="3">
    <source>
        <dbReference type="ARBA" id="ARBA00023015"/>
    </source>
</evidence>
<evidence type="ECO:0000256" key="7">
    <source>
        <dbReference type="ARBA" id="ARBA00023242"/>
    </source>
</evidence>
<dbReference type="Gene3D" id="1.10.10.60">
    <property type="entry name" value="Homeodomain-like"/>
    <property type="match status" value="1"/>
</dbReference>
<dbReference type="InterPro" id="IPR009057">
    <property type="entry name" value="Homeodomain-like_sf"/>
</dbReference>
<evidence type="ECO:0000259" key="10">
    <source>
        <dbReference type="PROSITE" id="PS51294"/>
    </source>
</evidence>
<protein>
    <recommendedName>
        <fullName evidence="13">SCP domain-containing protein</fullName>
    </recommendedName>
</protein>
<proteinExistence type="predicted"/>
<evidence type="ECO:0008006" key="13">
    <source>
        <dbReference type="Google" id="ProtNLM"/>
    </source>
</evidence>
<keyword evidence="2" id="KW-0677">Repeat</keyword>
<dbReference type="PRINTS" id="PR00837">
    <property type="entry name" value="V5TPXLIKE"/>
</dbReference>
<dbReference type="EMBL" id="JAAMPC010000012">
    <property type="protein sequence ID" value="KAG2274861.1"/>
    <property type="molecule type" value="Genomic_DNA"/>
</dbReference>
<dbReference type="InterPro" id="IPR001283">
    <property type="entry name" value="CRISP-related"/>
</dbReference>
<evidence type="ECO:0000313" key="11">
    <source>
        <dbReference type="EMBL" id="KAG2274861.1"/>
    </source>
</evidence>
<dbReference type="PROSITE" id="PS50090">
    <property type="entry name" value="MYB_LIKE"/>
    <property type="match status" value="1"/>
</dbReference>
<evidence type="ECO:0000313" key="12">
    <source>
        <dbReference type="Proteomes" id="UP000886595"/>
    </source>
</evidence>
<gene>
    <name evidence="11" type="ORF">Bca52824_057416</name>
</gene>
<comment type="subcellular location">
    <subcellularLocation>
        <location evidence="1">Nucleus</location>
    </subcellularLocation>
</comment>
<dbReference type="GO" id="GO:0005634">
    <property type="term" value="C:nucleus"/>
    <property type="evidence" value="ECO:0007669"/>
    <property type="project" value="UniProtKB-SubCell"/>
</dbReference>
<comment type="caution">
    <text evidence="11">The sequence shown here is derived from an EMBL/GenBank/DDBJ whole genome shotgun (WGS) entry which is preliminary data.</text>
</comment>
<dbReference type="PROSITE" id="PS51294">
    <property type="entry name" value="HTH_MYB"/>
    <property type="match status" value="1"/>
</dbReference>
<dbReference type="InterPro" id="IPR014044">
    <property type="entry name" value="CAP_dom"/>
</dbReference>
<name>A0A8X7UES3_BRACI</name>
<organism evidence="11 12">
    <name type="scientific">Brassica carinata</name>
    <name type="common">Ethiopian mustard</name>
    <name type="synonym">Abyssinian cabbage</name>
    <dbReference type="NCBI Taxonomy" id="52824"/>
    <lineage>
        <taxon>Eukaryota</taxon>
        <taxon>Viridiplantae</taxon>
        <taxon>Streptophyta</taxon>
        <taxon>Embryophyta</taxon>
        <taxon>Tracheophyta</taxon>
        <taxon>Spermatophyta</taxon>
        <taxon>Magnoliopsida</taxon>
        <taxon>eudicotyledons</taxon>
        <taxon>Gunneridae</taxon>
        <taxon>Pentapetalae</taxon>
        <taxon>rosids</taxon>
        <taxon>malvids</taxon>
        <taxon>Brassicales</taxon>
        <taxon>Brassicaceae</taxon>
        <taxon>Brassiceae</taxon>
        <taxon>Brassica</taxon>
    </lineage>
</organism>
<keyword evidence="12" id="KW-1185">Reference proteome</keyword>
<dbReference type="Gene3D" id="3.40.33.10">
    <property type="entry name" value="CAP"/>
    <property type="match status" value="1"/>
</dbReference>
<dbReference type="PANTHER" id="PTHR48000:SF46">
    <property type="entry name" value="TRANSCRIPTION FACTOR MYB36"/>
    <property type="match status" value="1"/>
</dbReference>
<sequence length="333" mass="36950">MGRAPCCDKANVKKGPWSPEEDGKLKDYIDKYGTGGNWIALPQKIDSNENTISNNNNKSPQILSNSALERLQLHMQIQNLQSPFSSFYNNPILWPKFHPLLQNTTTIPDQNAKLASQESFHPLGVNVHQNNSIKLAEINNGVSPVYSENVEQSQNPAQGFQPNCGFSQDLQLDNGSKELFLVSNDFEITNSSSWWSEEVELERKTTSSSPWGSASVLDQTTEGMVMLQDYAQMSYHSMFVSTGLGWYKLASYATCGSSWAPGFAVHSWIVEGSSYNFNTNSCDGGEMCGHYTQIVWRDTKRLECASVVCENGAGAFITCNYDPPGSYVGKKPY</sequence>
<dbReference type="InterPro" id="IPR018244">
    <property type="entry name" value="Allrgn_V5/Tpx1_CS"/>
</dbReference>
<dbReference type="SUPFAM" id="SSF46689">
    <property type="entry name" value="Homeodomain-like"/>
    <property type="match status" value="1"/>
</dbReference>
<dbReference type="OrthoDB" id="337038at2759"/>
<dbReference type="Pfam" id="PF00188">
    <property type="entry name" value="CAP"/>
    <property type="match status" value="1"/>
</dbReference>
<dbReference type="Pfam" id="PF00249">
    <property type="entry name" value="Myb_DNA-binding"/>
    <property type="match status" value="1"/>
</dbReference>
<dbReference type="SUPFAM" id="SSF55797">
    <property type="entry name" value="PR-1-like"/>
    <property type="match status" value="1"/>
</dbReference>
<dbReference type="PROSITE" id="PS01009">
    <property type="entry name" value="CRISP_1"/>
    <property type="match status" value="1"/>
</dbReference>
<evidence type="ECO:0000256" key="1">
    <source>
        <dbReference type="ARBA" id="ARBA00004123"/>
    </source>
</evidence>
<evidence type="ECO:0000256" key="5">
    <source>
        <dbReference type="ARBA" id="ARBA00023159"/>
    </source>
</evidence>
<feature type="domain" description="HTH myb-type" evidence="10">
    <location>
        <begin position="9"/>
        <end position="35"/>
    </location>
</feature>
<dbReference type="InterPro" id="IPR017930">
    <property type="entry name" value="Myb_dom"/>
</dbReference>
<dbReference type="SMART" id="SM00198">
    <property type="entry name" value="SCP"/>
    <property type="match status" value="1"/>
</dbReference>
<dbReference type="PANTHER" id="PTHR48000">
    <property type="entry name" value="OS09G0431300 PROTEIN"/>
    <property type="match status" value="1"/>
</dbReference>
<evidence type="ECO:0000256" key="4">
    <source>
        <dbReference type="ARBA" id="ARBA00023125"/>
    </source>
</evidence>
<keyword evidence="4" id="KW-0238">DNA-binding</keyword>
<reference evidence="11 12" key="1">
    <citation type="submission" date="2020-02" db="EMBL/GenBank/DDBJ databases">
        <authorList>
            <person name="Ma Q."/>
            <person name="Huang Y."/>
            <person name="Song X."/>
            <person name="Pei D."/>
        </authorList>
    </citation>
    <scope>NUCLEOTIDE SEQUENCE [LARGE SCALE GENOMIC DNA]</scope>
    <source>
        <strain evidence="11">Sxm20200214</strain>
        <tissue evidence="11">Leaf</tissue>
    </source>
</reference>
<keyword evidence="5" id="KW-0010">Activator</keyword>
<evidence type="ECO:0000256" key="6">
    <source>
        <dbReference type="ARBA" id="ARBA00023163"/>
    </source>
</evidence>
<dbReference type="InterPro" id="IPR001005">
    <property type="entry name" value="SANT/Myb"/>
</dbReference>
<feature type="domain" description="Myb-like" evidence="9">
    <location>
        <begin position="9"/>
        <end position="61"/>
    </location>
</feature>
<keyword evidence="6" id="KW-0804">Transcription</keyword>
<evidence type="ECO:0000259" key="9">
    <source>
        <dbReference type="PROSITE" id="PS50090"/>
    </source>
</evidence>
<keyword evidence="3" id="KW-0805">Transcription regulation</keyword>
<accession>A0A8X7UES3</accession>
<dbReference type="GO" id="GO:0003677">
    <property type="term" value="F:DNA binding"/>
    <property type="evidence" value="ECO:0007669"/>
    <property type="project" value="UniProtKB-KW"/>
</dbReference>